<keyword evidence="1" id="KW-0812">Transmembrane</keyword>
<feature type="domain" description="Acyltransferase 3" evidence="2">
    <location>
        <begin position="14"/>
        <end position="328"/>
    </location>
</feature>
<dbReference type="Proteomes" id="UP000235897">
    <property type="component" value="Unassembled WGS sequence"/>
</dbReference>
<dbReference type="InterPro" id="IPR050879">
    <property type="entry name" value="Acyltransferase_3"/>
</dbReference>
<reference evidence="3 4" key="1">
    <citation type="submission" date="2018-01" db="EMBL/GenBank/DDBJ databases">
        <title>Denitrification phenotypes of diverse strains of Pseudomonas stutzeri.</title>
        <authorList>
            <person name="Milligan D.A."/>
            <person name="Bergaust L."/>
            <person name="Bakken L.R."/>
            <person name="Frostegard A."/>
        </authorList>
    </citation>
    <scope>NUCLEOTIDE SEQUENCE [LARGE SCALE GENOMIC DNA]</scope>
    <source>
        <strain evidence="3 4">28a3</strain>
    </source>
</reference>
<evidence type="ECO:0000313" key="4">
    <source>
        <dbReference type="Proteomes" id="UP000235897"/>
    </source>
</evidence>
<protein>
    <submittedName>
        <fullName evidence="3">Acyltransferase</fullName>
    </submittedName>
</protein>
<feature type="transmembrane region" description="Helical" evidence="1">
    <location>
        <begin position="86"/>
        <end position="108"/>
    </location>
</feature>
<feature type="transmembrane region" description="Helical" evidence="1">
    <location>
        <begin position="180"/>
        <end position="199"/>
    </location>
</feature>
<dbReference type="RefSeq" id="WP_102846291.1">
    <property type="nucleotide sequence ID" value="NZ_JAMOIG010000021.1"/>
</dbReference>
<dbReference type="InterPro" id="IPR002656">
    <property type="entry name" value="Acyl_transf_3_dom"/>
</dbReference>
<dbReference type="PANTHER" id="PTHR23028">
    <property type="entry name" value="ACETYLTRANSFERASE"/>
    <property type="match status" value="1"/>
</dbReference>
<comment type="caution">
    <text evidence="3">The sequence shown here is derived from an EMBL/GenBank/DDBJ whole genome shotgun (WGS) entry which is preliminary data.</text>
</comment>
<proteinExistence type="predicted"/>
<evidence type="ECO:0000313" key="3">
    <source>
        <dbReference type="EMBL" id="PNG06568.1"/>
    </source>
</evidence>
<gene>
    <name evidence="3" type="ORF">CXL00_06440</name>
</gene>
<dbReference type="GO" id="GO:0016747">
    <property type="term" value="F:acyltransferase activity, transferring groups other than amino-acyl groups"/>
    <property type="evidence" value="ECO:0007669"/>
    <property type="project" value="InterPro"/>
</dbReference>
<feature type="transmembrane region" description="Helical" evidence="1">
    <location>
        <begin position="231"/>
        <end position="248"/>
    </location>
</feature>
<keyword evidence="1" id="KW-0472">Membrane</keyword>
<evidence type="ECO:0000256" key="1">
    <source>
        <dbReference type="SAM" id="Phobius"/>
    </source>
</evidence>
<dbReference type="Pfam" id="PF01757">
    <property type="entry name" value="Acyl_transf_3"/>
    <property type="match status" value="1"/>
</dbReference>
<organism evidence="3 4">
    <name type="scientific">Stutzerimonas stutzeri</name>
    <name type="common">Pseudomonas stutzeri</name>
    <dbReference type="NCBI Taxonomy" id="316"/>
    <lineage>
        <taxon>Bacteria</taxon>
        <taxon>Pseudomonadati</taxon>
        <taxon>Pseudomonadota</taxon>
        <taxon>Gammaproteobacteria</taxon>
        <taxon>Pseudomonadales</taxon>
        <taxon>Pseudomonadaceae</taxon>
        <taxon>Stutzerimonas</taxon>
    </lineage>
</organism>
<dbReference type="OrthoDB" id="9767863at2"/>
<sequence length="357" mass="39695">MPAQPGAPLAHENNFDFLRFFAATMVLLVHSYPLTGRRPDEPIELLTGYENGGEMAVAIFFVISGYLITSSWINSSSAKSFLIKRALRVFPALILAVLLSAFVIGPLVTDRSMSSYLSSSVTWTYLQNILLVTRFELPGVFTQNIYPNVVNGSLWTLPLEVLMYLGVMMMGLIGLLNRRLIFLPIAGLALGHFWILEMLGIESFFINNIVKLGLLYYTGSALFLYRDALPWRGWIAVVLVAALGLTFHTAAGPYVYVVALPYLVIYLAYAPIPLISRFGKHGDFSYGMYIYAFPFQQLVVYLLGPEIGVFQLTVISLVPTLLLAILSWHLIESPAMRLKQRFARAPRAALVGEKIAG</sequence>
<feature type="transmembrane region" description="Helical" evidence="1">
    <location>
        <begin position="309"/>
        <end position="331"/>
    </location>
</feature>
<keyword evidence="1" id="KW-1133">Transmembrane helix</keyword>
<evidence type="ECO:0000259" key="2">
    <source>
        <dbReference type="Pfam" id="PF01757"/>
    </source>
</evidence>
<dbReference type="EMBL" id="POUW01000002">
    <property type="protein sequence ID" value="PNG06568.1"/>
    <property type="molecule type" value="Genomic_DNA"/>
</dbReference>
<feature type="transmembrane region" description="Helical" evidence="1">
    <location>
        <begin position="55"/>
        <end position="74"/>
    </location>
</feature>
<feature type="transmembrane region" description="Helical" evidence="1">
    <location>
        <begin position="154"/>
        <end position="173"/>
    </location>
</feature>
<keyword evidence="3" id="KW-0808">Transferase</keyword>
<name>A0A2N8SVQ0_STUST</name>
<keyword evidence="3" id="KW-0012">Acyltransferase</keyword>
<feature type="transmembrane region" description="Helical" evidence="1">
    <location>
        <begin position="254"/>
        <end position="272"/>
    </location>
</feature>
<dbReference type="AlphaFoldDB" id="A0A2N8SVQ0"/>
<accession>A0A2N8SVQ0</accession>